<dbReference type="GO" id="GO:0006351">
    <property type="term" value="P:DNA-templated transcription"/>
    <property type="evidence" value="ECO:0007669"/>
    <property type="project" value="InterPro"/>
</dbReference>
<evidence type="ECO:0000256" key="3">
    <source>
        <dbReference type="ARBA" id="ARBA00023127"/>
    </source>
</evidence>
<evidence type="ECO:0000259" key="9">
    <source>
        <dbReference type="SMART" id="SM00385"/>
    </source>
</evidence>
<dbReference type="KEGG" id="goe:100904149"/>
<dbReference type="Pfam" id="PF00134">
    <property type="entry name" value="Cyclin_N"/>
    <property type="match status" value="1"/>
</dbReference>
<dbReference type="RefSeq" id="XP_003747552.1">
    <property type="nucleotide sequence ID" value="XM_003747504.2"/>
</dbReference>
<dbReference type="Proteomes" id="UP000694867">
    <property type="component" value="Unplaced"/>
</dbReference>
<reference evidence="11" key="1">
    <citation type="submission" date="2025-08" db="UniProtKB">
        <authorList>
            <consortium name="RefSeq"/>
        </authorList>
    </citation>
    <scope>IDENTIFICATION</scope>
</reference>
<protein>
    <recommendedName>
        <fullName evidence="2">Cyclin-H</fullName>
    </recommendedName>
</protein>
<evidence type="ECO:0000256" key="2">
    <source>
        <dbReference type="ARBA" id="ARBA00019496"/>
    </source>
</evidence>
<evidence type="ECO:0000313" key="11">
    <source>
        <dbReference type="RefSeq" id="XP_003747552.1"/>
    </source>
</evidence>
<accession>A0AAJ6QXX2</accession>
<keyword evidence="10" id="KW-1185">Reference proteome</keyword>
<dbReference type="NCBIfam" id="TIGR00569">
    <property type="entry name" value="ccl1"/>
    <property type="match status" value="1"/>
</dbReference>
<dbReference type="InterPro" id="IPR043198">
    <property type="entry name" value="Cyclin/Ssn8"/>
</dbReference>
<organism evidence="10 11">
    <name type="scientific">Galendromus occidentalis</name>
    <name type="common">western predatory mite</name>
    <dbReference type="NCBI Taxonomy" id="34638"/>
    <lineage>
        <taxon>Eukaryota</taxon>
        <taxon>Metazoa</taxon>
        <taxon>Ecdysozoa</taxon>
        <taxon>Arthropoda</taxon>
        <taxon>Chelicerata</taxon>
        <taxon>Arachnida</taxon>
        <taxon>Acari</taxon>
        <taxon>Parasitiformes</taxon>
        <taxon>Mesostigmata</taxon>
        <taxon>Gamasina</taxon>
        <taxon>Phytoseioidea</taxon>
        <taxon>Phytoseiidae</taxon>
        <taxon>Typhlodrominae</taxon>
        <taxon>Galendromus</taxon>
    </lineage>
</organism>
<dbReference type="FunFam" id="1.10.472.10:FF:000029">
    <property type="entry name" value="Cyclin h"/>
    <property type="match status" value="1"/>
</dbReference>
<comment type="similarity">
    <text evidence="1">Belongs to the cyclin family. Cyclin C subfamily.</text>
</comment>
<dbReference type="CDD" id="cd20525">
    <property type="entry name" value="CYCLIN_CCNH_rpt2"/>
    <property type="match status" value="1"/>
</dbReference>
<evidence type="ECO:0000313" key="10">
    <source>
        <dbReference type="Proteomes" id="UP000694867"/>
    </source>
</evidence>
<dbReference type="Gene3D" id="1.10.472.10">
    <property type="entry name" value="Cyclin-like"/>
    <property type="match status" value="2"/>
</dbReference>
<dbReference type="InterPro" id="IPR013763">
    <property type="entry name" value="Cyclin-like_dom"/>
</dbReference>
<feature type="region of interest" description="Disordered" evidence="8">
    <location>
        <begin position="277"/>
        <end position="316"/>
    </location>
</feature>
<dbReference type="SUPFAM" id="SSF47954">
    <property type="entry name" value="Cyclin-like"/>
    <property type="match status" value="2"/>
</dbReference>
<dbReference type="SMART" id="SM00385">
    <property type="entry name" value="CYCLIN"/>
    <property type="match status" value="1"/>
</dbReference>
<dbReference type="CDD" id="cd20524">
    <property type="entry name" value="CYCLIN_CCNH_rpt1"/>
    <property type="match status" value="1"/>
</dbReference>
<dbReference type="GO" id="GO:0006357">
    <property type="term" value="P:regulation of transcription by RNA polymerase II"/>
    <property type="evidence" value="ECO:0007669"/>
    <property type="project" value="InterPro"/>
</dbReference>
<evidence type="ECO:0000256" key="6">
    <source>
        <dbReference type="ARBA" id="ARBA00026042"/>
    </source>
</evidence>
<evidence type="ECO:0000256" key="1">
    <source>
        <dbReference type="ARBA" id="ARBA00008638"/>
    </source>
</evidence>
<feature type="compositionally biased region" description="Basic and acidic residues" evidence="8">
    <location>
        <begin position="294"/>
        <end position="316"/>
    </location>
</feature>
<keyword evidence="3 7" id="KW-0195">Cyclin</keyword>
<evidence type="ECO:0000256" key="4">
    <source>
        <dbReference type="ARBA" id="ARBA00023306"/>
    </source>
</evidence>
<proteinExistence type="inferred from homology"/>
<sequence>MFSSSTQKKHWMFSNERDLAKLRESSNTNYIQKMIARDGKPPTEDVYDTFLLPLEEKMLYRHYEFLLREFCKKFTPAVPKAVIGTSLAYFKRYYLRNSVMDLHPKQMIITCMYLACKVEEFNISITQFVNNVKGDREKAQDIILTNELLLIQHLQYHLTVHNPYRAVEGLLIDTKTRMSHIIQDADNLRPLIDDFLDRMLLTDASLLFAPSQLAMAAIVYAVNKAHFDSNEYLNILFQDAPPDKLTHARRICKEMHQMIKAIEMPAKEQVKQIEKKLEKCRNQDNNPDSAAYKRKMEIDDDNSRLAKQGRYEDSME</sequence>
<dbReference type="GeneID" id="100904149"/>
<dbReference type="GO" id="GO:0070985">
    <property type="term" value="C:transcription factor TFIIK complex"/>
    <property type="evidence" value="ECO:0007669"/>
    <property type="project" value="InterPro"/>
</dbReference>
<dbReference type="CTD" id="40429"/>
<evidence type="ECO:0000256" key="5">
    <source>
        <dbReference type="ARBA" id="ARBA00025343"/>
    </source>
</evidence>
<evidence type="ECO:0000256" key="7">
    <source>
        <dbReference type="RuleBase" id="RU000383"/>
    </source>
</evidence>
<dbReference type="PANTHER" id="PTHR10026">
    <property type="entry name" value="CYCLIN"/>
    <property type="match status" value="1"/>
</dbReference>
<comment type="function">
    <text evidence="5">Regulates CDK7, the catalytic subunit of the CDK-activating kinase (CAK) enzymatic complex. CAK activates the cyclin-associated kinases CDK1, CDK2, CDK4 and CDK6 by threonine phosphorylation. CAK complexed to the core-TFIIH basal transcription factor activates RNA polymerase II by serine phosphorylation of the repetitive C-terminal domain (CTD) of its large subunit (POLR2A), allowing its escape from the promoter and elongation of the transcripts. Involved in cell cycle control and in RNA transcription by RNA polymerase II. Its expression and activity are constant throughout the cell cycle.</text>
</comment>
<dbReference type="InterPro" id="IPR036915">
    <property type="entry name" value="Cyclin-like_sf"/>
</dbReference>
<dbReference type="InterPro" id="IPR006671">
    <property type="entry name" value="Cyclin_N"/>
</dbReference>
<dbReference type="InterPro" id="IPR027081">
    <property type="entry name" value="CyclinH/Ccl1"/>
</dbReference>
<name>A0AAJ6QXX2_9ACAR</name>
<keyword evidence="4" id="KW-0131">Cell cycle</keyword>
<feature type="domain" description="Cyclin-like" evidence="9">
    <location>
        <begin position="65"/>
        <end position="152"/>
    </location>
</feature>
<gene>
    <name evidence="11" type="primary">LOC100904149</name>
</gene>
<comment type="subunit">
    <text evidence="6">Associates primarily with CDK7 and MAT1 to form the CAK complex. CAK can further associate with the core-TFIIH to form the TFIIH basal transcription factor.</text>
</comment>
<dbReference type="AlphaFoldDB" id="A0AAJ6QXX2"/>
<evidence type="ECO:0000256" key="8">
    <source>
        <dbReference type="SAM" id="MobiDB-lite"/>
    </source>
</evidence>
<dbReference type="GO" id="GO:0016538">
    <property type="term" value="F:cyclin-dependent protein serine/threonine kinase regulator activity"/>
    <property type="evidence" value="ECO:0007669"/>
    <property type="project" value="InterPro"/>
</dbReference>
<dbReference type="Pfam" id="PF16899">
    <property type="entry name" value="Cyclin_C_2"/>
    <property type="match status" value="1"/>
</dbReference>
<dbReference type="InterPro" id="IPR031658">
    <property type="entry name" value="Cyclin_C_2"/>
</dbReference>